<comment type="caution">
    <text evidence="2">The sequence shown here is derived from an EMBL/GenBank/DDBJ whole genome shotgun (WGS) entry which is preliminary data.</text>
</comment>
<accession>U2ZBQ7</accession>
<protein>
    <recommendedName>
        <fullName evidence="4">Mobilization protein</fullName>
    </recommendedName>
</protein>
<evidence type="ECO:0000313" key="2">
    <source>
        <dbReference type="EMBL" id="GAD65156.1"/>
    </source>
</evidence>
<reference evidence="2" key="1">
    <citation type="submission" date="2024-09" db="EMBL/GenBank/DDBJ databases">
        <title>Whole genome shotgun sequence of Pseudomonas alcaligenes NBRC 14159.</title>
        <authorList>
            <person name="Yoshida I."/>
            <person name="Hosoyama A."/>
            <person name="Tsuchikane K."/>
            <person name="Noguchi M."/>
            <person name="Hirakata S."/>
            <person name="Ando Y."/>
            <person name="Ohji S."/>
            <person name="Yamazoe A."/>
            <person name="Yamazaki S."/>
            <person name="Fujita N."/>
        </authorList>
    </citation>
    <scope>NUCLEOTIDE SEQUENCE</scope>
    <source>
        <strain evidence="2">NBRC 14159</strain>
    </source>
</reference>
<evidence type="ECO:0000256" key="1">
    <source>
        <dbReference type="SAM" id="Coils"/>
    </source>
</evidence>
<feature type="coiled-coil region" evidence="1">
    <location>
        <begin position="5"/>
        <end position="32"/>
    </location>
</feature>
<dbReference type="AlphaFoldDB" id="U2ZBQ7"/>
<name>U2ZBQ7_AQUA1</name>
<keyword evidence="1" id="KW-0175">Coiled coil</keyword>
<keyword evidence="3" id="KW-1185">Reference proteome</keyword>
<dbReference type="Proteomes" id="UP000016560">
    <property type="component" value="Unassembled WGS sequence"/>
</dbReference>
<sequence length="94" mass="10385">MSANLDDLKRKRDQLNARIQQAEARMRAGQKKAEDRVKVLVGAAILQEVREGRLALDELLGVMGQFLARPTERTAVLGDEGKGSDTLLQLTRGQ</sequence>
<dbReference type="EMBL" id="BATI01000078">
    <property type="protein sequence ID" value="GAD65156.1"/>
    <property type="molecule type" value="Genomic_DNA"/>
</dbReference>
<gene>
    <name evidence="2" type="ORF">PA6_078_00020</name>
</gene>
<dbReference type="RefSeq" id="WP_021703162.1">
    <property type="nucleotide sequence ID" value="NZ_BATI01000078.1"/>
</dbReference>
<proteinExistence type="predicted"/>
<organism evidence="2 3">
    <name type="scientific">Aquipseudomonas alcaligenes (strain ATCC 14909 / DSM 50342 / CCUG 1425 / JCM 20561 / NBRC 14159 / NCIMB 9945 / NCTC 10367 / 1577)</name>
    <name type="common">Pseudomonas alcaligenes</name>
    <dbReference type="NCBI Taxonomy" id="1215092"/>
    <lineage>
        <taxon>Bacteria</taxon>
        <taxon>Pseudomonadati</taxon>
        <taxon>Pseudomonadota</taxon>
        <taxon>Gammaproteobacteria</taxon>
        <taxon>Pseudomonadales</taxon>
        <taxon>Pseudomonadaceae</taxon>
        <taxon>Aquipseudomonas</taxon>
    </lineage>
</organism>
<evidence type="ECO:0000313" key="3">
    <source>
        <dbReference type="Proteomes" id="UP000016560"/>
    </source>
</evidence>
<evidence type="ECO:0008006" key="4">
    <source>
        <dbReference type="Google" id="ProtNLM"/>
    </source>
</evidence>